<keyword evidence="2" id="KW-1185">Reference proteome</keyword>
<dbReference type="InterPro" id="IPR016181">
    <property type="entry name" value="Acyl_CoA_acyltransferase"/>
</dbReference>
<evidence type="ECO:0000313" key="2">
    <source>
        <dbReference type="Proteomes" id="UP001338125"/>
    </source>
</evidence>
<accession>A0ABR0SQG8</accession>
<proteinExistence type="predicted"/>
<reference evidence="1 2" key="1">
    <citation type="submission" date="2024-01" db="EMBL/GenBank/DDBJ databases">
        <title>Complete genome of Cladobotryum mycophilum ATHUM6906.</title>
        <authorList>
            <person name="Christinaki A.C."/>
            <person name="Myridakis A.I."/>
            <person name="Kouvelis V.N."/>
        </authorList>
    </citation>
    <scope>NUCLEOTIDE SEQUENCE [LARGE SCALE GENOMIC DNA]</scope>
    <source>
        <strain evidence="1 2">ATHUM6906</strain>
    </source>
</reference>
<dbReference type="Gene3D" id="3.40.630.30">
    <property type="match status" value="1"/>
</dbReference>
<sequence length="157" mass="18041">MDRESAAIDSYVGNLHYTDHCRAKLLTQGKKLDKFNTVIKVKFPDYGNAIWVIPEYRRSEAAVAMMNHLMTVADGLGIEIYVEGTMFSTPLFLKYGFVIIGHPTMIFHRDNPTPEWARLVRELQAQPVSIVWRPKRGIYHEGETILPWAGKPRQLKL</sequence>
<gene>
    <name evidence="1" type="ORF">PT974_04823</name>
</gene>
<evidence type="ECO:0008006" key="3">
    <source>
        <dbReference type="Google" id="ProtNLM"/>
    </source>
</evidence>
<evidence type="ECO:0000313" key="1">
    <source>
        <dbReference type="EMBL" id="KAK5994349.1"/>
    </source>
</evidence>
<dbReference type="Proteomes" id="UP001338125">
    <property type="component" value="Unassembled WGS sequence"/>
</dbReference>
<dbReference type="EMBL" id="JAVFKD010000010">
    <property type="protein sequence ID" value="KAK5994349.1"/>
    <property type="molecule type" value="Genomic_DNA"/>
</dbReference>
<name>A0ABR0SQG8_9HYPO</name>
<protein>
    <recommendedName>
        <fullName evidence="3">N-acetyltransferase domain-containing protein</fullName>
    </recommendedName>
</protein>
<comment type="caution">
    <text evidence="1">The sequence shown here is derived from an EMBL/GenBank/DDBJ whole genome shotgun (WGS) entry which is preliminary data.</text>
</comment>
<organism evidence="1 2">
    <name type="scientific">Cladobotryum mycophilum</name>
    <dbReference type="NCBI Taxonomy" id="491253"/>
    <lineage>
        <taxon>Eukaryota</taxon>
        <taxon>Fungi</taxon>
        <taxon>Dikarya</taxon>
        <taxon>Ascomycota</taxon>
        <taxon>Pezizomycotina</taxon>
        <taxon>Sordariomycetes</taxon>
        <taxon>Hypocreomycetidae</taxon>
        <taxon>Hypocreales</taxon>
        <taxon>Hypocreaceae</taxon>
        <taxon>Cladobotryum</taxon>
    </lineage>
</organism>
<dbReference type="SUPFAM" id="SSF55729">
    <property type="entry name" value="Acyl-CoA N-acyltransferases (Nat)"/>
    <property type="match status" value="1"/>
</dbReference>